<evidence type="ECO:0000256" key="2">
    <source>
        <dbReference type="ARBA" id="ARBA00022801"/>
    </source>
</evidence>
<dbReference type="InterPro" id="IPR001087">
    <property type="entry name" value="GDSL"/>
</dbReference>
<reference evidence="6" key="1">
    <citation type="submission" date="2016-07" db="EMBL/GenBank/DDBJ databases">
        <title>De novo transcriptome assembly of four accessions of the metal hyperaccumulator plant Noccaea caerulescens.</title>
        <authorList>
            <person name="Blande D."/>
            <person name="Halimaa P."/>
            <person name="Tervahauta A.I."/>
            <person name="Aarts M.G."/>
            <person name="Karenlampi S.O."/>
        </authorList>
    </citation>
    <scope>NUCLEOTIDE SEQUENCE</scope>
</reference>
<evidence type="ECO:0000256" key="5">
    <source>
        <dbReference type="SAM" id="SignalP"/>
    </source>
</evidence>
<evidence type="ECO:0000256" key="1">
    <source>
        <dbReference type="ARBA" id="ARBA00008668"/>
    </source>
</evidence>
<proteinExistence type="inferred from homology"/>
<evidence type="ECO:0000256" key="3">
    <source>
        <dbReference type="ARBA" id="ARBA00022963"/>
    </source>
</evidence>
<dbReference type="CDD" id="cd01837">
    <property type="entry name" value="SGNH_plant_lipase_like"/>
    <property type="match status" value="1"/>
</dbReference>
<organism evidence="6">
    <name type="scientific">Noccaea caerulescens</name>
    <name type="common">Alpine penny-cress</name>
    <name type="synonym">Thlaspi caerulescens</name>
    <dbReference type="NCBI Taxonomy" id="107243"/>
    <lineage>
        <taxon>Eukaryota</taxon>
        <taxon>Viridiplantae</taxon>
        <taxon>Streptophyta</taxon>
        <taxon>Embryophyta</taxon>
        <taxon>Tracheophyta</taxon>
        <taxon>Spermatophyta</taxon>
        <taxon>Magnoliopsida</taxon>
        <taxon>eudicotyledons</taxon>
        <taxon>Gunneridae</taxon>
        <taxon>Pentapetalae</taxon>
        <taxon>rosids</taxon>
        <taxon>malvids</taxon>
        <taxon>Brassicales</taxon>
        <taxon>Brassicaceae</taxon>
        <taxon>Coluteocarpeae</taxon>
        <taxon>Noccaea</taxon>
    </lineage>
</organism>
<protein>
    <submittedName>
        <fullName evidence="6">GDSL esterase/lipase</fullName>
    </submittedName>
</protein>
<dbReference type="Gene3D" id="3.40.50.1110">
    <property type="entry name" value="SGNH hydrolase"/>
    <property type="match status" value="1"/>
</dbReference>
<evidence type="ECO:0000313" key="6">
    <source>
        <dbReference type="EMBL" id="JAU35942.1"/>
    </source>
</evidence>
<sequence length="355" mass="39207">MNSLMKLFVSLSLLFFTSLVFGEINGVEGSHKHHHHLKSSISKKLFVFGDSYVDTGNIKKSPDIVSWKFPYGITFPGKPVGRFSDGRVSTDFLANLMGIKSPIPYIRKDHVPKERLQYGMNFGVGGTGVFDTPSPNMTTQIDSFQKLLGDIYSPSDLNSSVALVSVAGNDYINYIKLHPAFTVLTGILKFIQQVVNQIEVNLRRIHALGVKKIAIPTLQPIGCLPLFSKDSSSQKCNDILNGLVKIHNSLLQGVVAKLNKETKKSTFVTIDLFNAFLTIIENRGDKPGSTKFETPLKCCCEGECATVDEKGEKKYTLCDDPKSALFWDVLHPTQEGWTSVYSVLGKNITASLIKP</sequence>
<dbReference type="AlphaFoldDB" id="A0A1J3EXA0"/>
<dbReference type="InterPro" id="IPR035669">
    <property type="entry name" value="SGNH_plant_lipase-like"/>
</dbReference>
<dbReference type="InterPro" id="IPR036514">
    <property type="entry name" value="SGNH_hydro_sf"/>
</dbReference>
<gene>
    <name evidence="6" type="ORF">LC_TR11151_c0_g1_i1_g.39140</name>
</gene>
<feature type="chain" id="PRO_5009621334" evidence="5">
    <location>
        <begin position="23"/>
        <end position="355"/>
    </location>
</feature>
<dbReference type="PANTHER" id="PTHR46020">
    <property type="entry name" value="OSJNBB0059K02.9 PROTEIN"/>
    <property type="match status" value="1"/>
</dbReference>
<dbReference type="EMBL" id="GEVK01016890">
    <property type="protein sequence ID" value="JAU35942.1"/>
    <property type="molecule type" value="Transcribed_RNA"/>
</dbReference>
<dbReference type="Pfam" id="PF00657">
    <property type="entry name" value="Lipase_GDSL"/>
    <property type="match status" value="1"/>
</dbReference>
<dbReference type="GO" id="GO:0016788">
    <property type="term" value="F:hydrolase activity, acting on ester bonds"/>
    <property type="evidence" value="ECO:0007669"/>
    <property type="project" value="InterPro"/>
</dbReference>
<dbReference type="GO" id="GO:0016042">
    <property type="term" value="P:lipid catabolic process"/>
    <property type="evidence" value="ECO:0007669"/>
    <property type="project" value="UniProtKB-KW"/>
</dbReference>
<evidence type="ECO:0000256" key="4">
    <source>
        <dbReference type="ARBA" id="ARBA00023098"/>
    </source>
</evidence>
<keyword evidence="5" id="KW-0732">Signal</keyword>
<keyword evidence="3" id="KW-0442">Lipid degradation</keyword>
<comment type="similarity">
    <text evidence="1">Belongs to the 'GDSL' lipolytic enzyme family.</text>
</comment>
<feature type="signal peptide" evidence="5">
    <location>
        <begin position="1"/>
        <end position="22"/>
    </location>
</feature>
<accession>A0A1J3EXA0</accession>
<dbReference type="SUPFAM" id="SSF52266">
    <property type="entry name" value="SGNH hydrolase"/>
    <property type="match status" value="1"/>
</dbReference>
<keyword evidence="4" id="KW-0443">Lipid metabolism</keyword>
<keyword evidence="2" id="KW-0378">Hydrolase</keyword>
<name>A0A1J3EXA0_NOCCA</name>
<dbReference type="PANTHER" id="PTHR46020:SF21">
    <property type="entry name" value="(RAPE) HYPOTHETICAL PROTEIN"/>
    <property type="match status" value="1"/>
</dbReference>